<dbReference type="Gene3D" id="1.25.10.10">
    <property type="entry name" value="Leucine-rich Repeat Variant"/>
    <property type="match status" value="1"/>
</dbReference>
<evidence type="ECO:0000256" key="4">
    <source>
        <dbReference type="ARBA" id="ARBA00023136"/>
    </source>
</evidence>
<feature type="compositionally biased region" description="Low complexity" evidence="5">
    <location>
        <begin position="1"/>
        <end position="30"/>
    </location>
</feature>
<dbReference type="Pfam" id="PF01602">
    <property type="entry name" value="Adaptin_N"/>
    <property type="match status" value="1"/>
</dbReference>
<reference evidence="7" key="1">
    <citation type="submission" date="2021-01" db="EMBL/GenBank/DDBJ databases">
        <authorList>
            <person name="Corre E."/>
            <person name="Pelletier E."/>
            <person name="Niang G."/>
            <person name="Scheremetjew M."/>
            <person name="Finn R."/>
            <person name="Kale V."/>
            <person name="Holt S."/>
            <person name="Cochrane G."/>
            <person name="Meng A."/>
            <person name="Brown T."/>
            <person name="Cohen L."/>
        </authorList>
    </citation>
    <scope>NUCLEOTIDE SEQUENCE</scope>
    <source>
        <strain evidence="7">RCC927</strain>
    </source>
</reference>
<dbReference type="GO" id="GO:0016192">
    <property type="term" value="P:vesicle-mediated transport"/>
    <property type="evidence" value="ECO:0007669"/>
    <property type="project" value="InterPro"/>
</dbReference>
<dbReference type="InterPro" id="IPR050840">
    <property type="entry name" value="Adaptor_Complx_Large_Subunit"/>
</dbReference>
<feature type="region of interest" description="Disordered" evidence="5">
    <location>
        <begin position="1"/>
        <end position="35"/>
    </location>
</feature>
<feature type="region of interest" description="Disordered" evidence="5">
    <location>
        <begin position="560"/>
        <end position="585"/>
    </location>
</feature>
<organism evidence="7">
    <name type="scientific">Prasinoderma singulare</name>
    <dbReference type="NCBI Taxonomy" id="676789"/>
    <lineage>
        <taxon>Eukaryota</taxon>
        <taxon>Viridiplantae</taxon>
        <taxon>Prasinodermophyta</taxon>
        <taxon>Prasinodermophyceae</taxon>
        <taxon>Prasinodermales</taxon>
        <taxon>Prasinodermaceae</taxon>
        <taxon>Prasinoderma</taxon>
    </lineage>
</organism>
<dbReference type="InterPro" id="IPR002553">
    <property type="entry name" value="Clathrin/coatomer_adapt-like_N"/>
</dbReference>
<accession>A0A7S3BPU5</accession>
<protein>
    <recommendedName>
        <fullName evidence="6">Clathrin/coatomer adaptor adaptin-like N-terminal domain-containing protein</fullName>
    </recommendedName>
</protein>
<dbReference type="GO" id="GO:0030117">
    <property type="term" value="C:membrane coat"/>
    <property type="evidence" value="ECO:0007669"/>
    <property type="project" value="InterPro"/>
</dbReference>
<feature type="region of interest" description="Disordered" evidence="5">
    <location>
        <begin position="838"/>
        <end position="1005"/>
    </location>
</feature>
<keyword evidence="4" id="KW-0472">Membrane</keyword>
<evidence type="ECO:0000256" key="5">
    <source>
        <dbReference type="SAM" id="MobiDB-lite"/>
    </source>
</evidence>
<evidence type="ECO:0000256" key="2">
    <source>
        <dbReference type="ARBA" id="ARBA00022448"/>
    </source>
</evidence>
<dbReference type="PANTHER" id="PTHR22780">
    <property type="entry name" value="ADAPTIN, ALPHA/GAMMA/EPSILON"/>
    <property type="match status" value="1"/>
</dbReference>
<keyword evidence="3" id="KW-0653">Protein transport</keyword>
<evidence type="ECO:0000313" key="7">
    <source>
        <dbReference type="EMBL" id="CAE0141818.1"/>
    </source>
</evidence>
<dbReference type="EMBL" id="HBHY01013364">
    <property type="protein sequence ID" value="CAE0141818.1"/>
    <property type="molecule type" value="Transcribed_RNA"/>
</dbReference>
<name>A0A7S3BPU5_9VIRI</name>
<dbReference type="AlphaFoldDB" id="A0A7S3BPU5"/>
<dbReference type="GO" id="GO:0006886">
    <property type="term" value="P:intracellular protein transport"/>
    <property type="evidence" value="ECO:0007669"/>
    <property type="project" value="InterPro"/>
</dbReference>
<feature type="domain" description="Clathrin/coatomer adaptor adaptin-like N-terminal" evidence="6">
    <location>
        <begin position="78"/>
        <end position="660"/>
    </location>
</feature>
<evidence type="ECO:0000256" key="1">
    <source>
        <dbReference type="ARBA" id="ARBA00004308"/>
    </source>
</evidence>
<feature type="region of interest" description="Disordered" evidence="5">
    <location>
        <begin position="792"/>
        <end position="813"/>
    </location>
</feature>
<dbReference type="InterPro" id="IPR011989">
    <property type="entry name" value="ARM-like"/>
</dbReference>
<evidence type="ECO:0000259" key="6">
    <source>
        <dbReference type="Pfam" id="PF01602"/>
    </source>
</evidence>
<comment type="subcellular location">
    <subcellularLocation>
        <location evidence="1">Endomembrane system</location>
    </subcellularLocation>
</comment>
<dbReference type="GO" id="GO:0012505">
    <property type="term" value="C:endomembrane system"/>
    <property type="evidence" value="ECO:0007669"/>
    <property type="project" value="UniProtKB-SubCell"/>
</dbReference>
<feature type="compositionally biased region" description="Low complexity" evidence="5">
    <location>
        <begin position="904"/>
        <end position="913"/>
    </location>
</feature>
<gene>
    <name evidence="7" type="ORF">PSIN1315_LOCUS8560</name>
</gene>
<evidence type="ECO:0000256" key="3">
    <source>
        <dbReference type="ARBA" id="ARBA00022927"/>
    </source>
</evidence>
<dbReference type="SUPFAM" id="SSF48371">
    <property type="entry name" value="ARM repeat"/>
    <property type="match status" value="1"/>
</dbReference>
<keyword evidence="2" id="KW-0813">Transport</keyword>
<proteinExistence type="predicted"/>
<sequence>MPSARRVGAPRSGAPPAAPPKGKGSEATPRPGGGPGAAYGATAIAELVKTVSSATKAEEAAIVQEEIRALRAALVSAEAAGSPPRLRELLCRVVLLELLGHACEWAYITAVNLTQSTDVEAKCAGYLVCAALLPAGHELVLLTVNAIVRDLESASPVVAHAALGAAARLLPAEAVVQTLPRVRALLAHPEVFVRRRAVAALHALWRRAPDEVDHAELVDAAAGALCDASPLVMAASAPLVADLVEAAPAAHVRLVPALVSILRQVGEGRLPCETAYHKVPAPWLQVALLRALGALGANNRTASEEIYVTLFETLKRAEAAYAKGGTRRQAAACAVLLECVRAAAQVYPNQRLLEAAASATASVLLRVGGSEAHPNARFWGLSALMAIVRVDSRHVDAHQDLVLDCLESSDPLLGLRSLDLLQLMASEDNAEVVVERHAQWARRQRAASATAMGTGSNVTRVVEQAMRIAERYAPSSTWYVRAAADLLAAGGELAPAFAAHRLCATVAEGTGDPDIDRGELHAPAARVMLDVLERPRTKQSRPILQAAVWLVSEYGGAADDAAGSDETDGAAAMPAKGDEGSAQRRSIAALTTTAARAGEDEDYELHAAAISALAKACAHLASSASPSSVPTEARRTLERAAASPSADVAQRAFEAIAILSIDSRSLLEAVFPYDGAAEDVDLDAVTALSCLDGFVADALAHGAAPYDPPESAMLREAELAAATAAASAAAETTAATLEDMSLALGGSGFDPDGILGRLPEAEETPAVPEEPTLHLNVRVAPGQRRWGPVAAPRAALPSTVQESGTEPSLLGGSPVADAREDSMPAGIGVGSAAAIAPGQLSPSPWRGEAPRHASHAVAEDTARSKLARSLFGGPSRPGSAGVAAADARRATARKPPATAPPPAAAAAQQAPDDMLGGLAGLTVPSPTAPSKGAAAEPQQASGGLDDLLGIGTAGSSSADAPRDAIAELLAQPKASATAAFRLPPGSKPMSKESPQAKDPFADLLG</sequence>
<dbReference type="InterPro" id="IPR016024">
    <property type="entry name" value="ARM-type_fold"/>
</dbReference>